<keyword evidence="2" id="KW-0677">Repeat</keyword>
<proteinExistence type="predicted"/>
<evidence type="ECO:0000313" key="9">
    <source>
        <dbReference type="Proteomes" id="UP000678393"/>
    </source>
</evidence>
<gene>
    <name evidence="8" type="ORF">CUNI_LOCUS21649</name>
</gene>
<keyword evidence="9" id="KW-1185">Reference proteome</keyword>
<evidence type="ECO:0000256" key="1">
    <source>
        <dbReference type="ARBA" id="ARBA00022723"/>
    </source>
</evidence>
<evidence type="ECO:0000259" key="7">
    <source>
        <dbReference type="PROSITE" id="PS51065"/>
    </source>
</evidence>
<dbReference type="PANTHER" id="PTHR12429">
    <property type="entry name" value="NEURALIZED"/>
    <property type="match status" value="1"/>
</dbReference>
<protein>
    <recommendedName>
        <fullName evidence="10">Neuralized</fullName>
    </recommendedName>
</protein>
<feature type="domain" description="NHR" evidence="7">
    <location>
        <begin position="57"/>
        <end position="212"/>
    </location>
</feature>
<keyword evidence="4" id="KW-0862">Zinc</keyword>
<dbReference type="PROSITE" id="PS50089">
    <property type="entry name" value="ZF_RING_2"/>
    <property type="match status" value="1"/>
</dbReference>
<dbReference type="Gene3D" id="2.60.120.920">
    <property type="match status" value="2"/>
</dbReference>
<comment type="caution">
    <text evidence="8">The sequence shown here is derived from an EMBL/GenBank/DDBJ whole genome shotgun (WGS) entry which is preliminary data.</text>
</comment>
<evidence type="ECO:0000256" key="4">
    <source>
        <dbReference type="ARBA" id="ARBA00022833"/>
    </source>
</evidence>
<dbReference type="GO" id="GO:0061630">
    <property type="term" value="F:ubiquitin protein ligase activity"/>
    <property type="evidence" value="ECO:0007669"/>
    <property type="project" value="TreeGrafter"/>
</dbReference>
<dbReference type="FunFam" id="2.60.120.920:FF:000005">
    <property type="entry name" value="Putative E3 ubiquitin-protein ligase NEURL1B"/>
    <property type="match status" value="2"/>
</dbReference>
<organism evidence="8 9">
    <name type="scientific">Candidula unifasciata</name>
    <dbReference type="NCBI Taxonomy" id="100452"/>
    <lineage>
        <taxon>Eukaryota</taxon>
        <taxon>Metazoa</taxon>
        <taxon>Spiralia</taxon>
        <taxon>Lophotrochozoa</taxon>
        <taxon>Mollusca</taxon>
        <taxon>Gastropoda</taxon>
        <taxon>Heterobranchia</taxon>
        <taxon>Euthyneura</taxon>
        <taxon>Panpulmonata</taxon>
        <taxon>Eupulmonata</taxon>
        <taxon>Stylommatophora</taxon>
        <taxon>Helicina</taxon>
        <taxon>Helicoidea</taxon>
        <taxon>Geomitridae</taxon>
        <taxon>Candidula</taxon>
    </lineage>
</organism>
<dbReference type="AlphaFoldDB" id="A0A8S4ADI6"/>
<dbReference type="Proteomes" id="UP000678393">
    <property type="component" value="Unassembled WGS sequence"/>
</dbReference>
<feature type="domain" description="RING-type" evidence="6">
    <location>
        <begin position="536"/>
        <end position="575"/>
    </location>
</feature>
<dbReference type="InterPro" id="IPR043136">
    <property type="entry name" value="B30.2/SPRY_sf"/>
</dbReference>
<dbReference type="Pfam" id="PF07177">
    <property type="entry name" value="Neuralized"/>
    <property type="match status" value="2"/>
</dbReference>
<dbReference type="InterPro" id="IPR037962">
    <property type="entry name" value="Neuralized"/>
</dbReference>
<dbReference type="InterPro" id="IPR001841">
    <property type="entry name" value="Znf_RING"/>
</dbReference>
<evidence type="ECO:0000259" key="6">
    <source>
        <dbReference type="PROSITE" id="PS50089"/>
    </source>
</evidence>
<evidence type="ECO:0008006" key="10">
    <source>
        <dbReference type="Google" id="ProtNLM"/>
    </source>
</evidence>
<name>A0A8S4ADI6_9EUPU</name>
<evidence type="ECO:0000313" key="8">
    <source>
        <dbReference type="EMBL" id="CAG5136091.1"/>
    </source>
</evidence>
<dbReference type="Pfam" id="PF13920">
    <property type="entry name" value="zf-C3HC4_3"/>
    <property type="match status" value="1"/>
</dbReference>
<dbReference type="PROSITE" id="PS51065">
    <property type="entry name" value="NHR"/>
    <property type="match status" value="2"/>
</dbReference>
<feature type="domain" description="NHR" evidence="7">
    <location>
        <begin position="270"/>
        <end position="425"/>
    </location>
</feature>
<dbReference type="PANTHER" id="PTHR12429:SF6">
    <property type="entry name" value="PROTEIN NEURALIZED"/>
    <property type="match status" value="1"/>
</dbReference>
<dbReference type="InterPro" id="IPR006573">
    <property type="entry name" value="NHR_dom"/>
</dbReference>
<dbReference type="SUPFAM" id="SSF57850">
    <property type="entry name" value="RING/U-box"/>
    <property type="match status" value="1"/>
</dbReference>
<dbReference type="GO" id="GO:0008270">
    <property type="term" value="F:zinc ion binding"/>
    <property type="evidence" value="ECO:0007669"/>
    <property type="project" value="UniProtKB-KW"/>
</dbReference>
<keyword evidence="1" id="KW-0479">Metal-binding</keyword>
<reference evidence="8" key="1">
    <citation type="submission" date="2021-04" db="EMBL/GenBank/DDBJ databases">
        <authorList>
            <consortium name="Molecular Ecology Group"/>
        </authorList>
    </citation>
    <scope>NUCLEOTIDE SEQUENCE</scope>
</reference>
<evidence type="ECO:0000256" key="3">
    <source>
        <dbReference type="ARBA" id="ARBA00022771"/>
    </source>
</evidence>
<dbReference type="EMBL" id="CAJHNH020008488">
    <property type="protein sequence ID" value="CAG5136091.1"/>
    <property type="molecule type" value="Genomic_DNA"/>
</dbReference>
<dbReference type="SMART" id="SM00588">
    <property type="entry name" value="NEUZ"/>
    <property type="match status" value="2"/>
</dbReference>
<evidence type="ECO:0000256" key="5">
    <source>
        <dbReference type="PROSITE-ProRule" id="PRU00175"/>
    </source>
</evidence>
<dbReference type="CDD" id="cd16647">
    <property type="entry name" value="mRING-HC-C3HC5_NEU1"/>
    <property type="match status" value="1"/>
</dbReference>
<sequence length="587" mass="64175">MGIVDNLENCIIEHVCVFRGQDPHQRQSTHLKQTNPASARIMNHVPGDLNLFGSDPPLQFHDTHGDNVELQNNRVRARRYESFCKGICFSNRPIAINEKVYVKFVETNTNWSGVLRFGFTSVNPMTVRGCDLPRYACPDLTNKTGNWAKALGERYTASNILLHFSVNRAGDVTYGVNGEEKGIFFSGVITSQPLWALLDIYGNTVTVEFSHANAEIEPPASASQFDTSPQSLDCNHFNFSNLSSSTGLSSTSALESASRVHWHARLPFTPLHFHHLLGRNVLVSSDRTLATRLKHEYCNAFVFTARPLHCGETLVIQVLAVDRSFIGGLGFGVTACDPSTVDPSSLPDDSDLLLDRQEYWVVNKDVCRNPEIGDEFSFHISQLGEVRYARNNQASVTLMHVDISTPLWAFFDVYGNIQKIKLVGTTLDPCQGRLPRSQSLSSYSSVPSGENMSPGLVTAAYGMSALAVNMPPTVSGGSGSAGMNILRSSSSSIPLSCLSSFGGTASESSFSHTASAPSTPLSSSSQPLSDVEVADCKVCWERVINCVLYTCGHMCLCFHCAMTIRGENGLCPICRQAIVDVIKFYKS</sequence>
<dbReference type="InterPro" id="IPR013083">
    <property type="entry name" value="Znf_RING/FYVE/PHD"/>
</dbReference>
<evidence type="ECO:0000256" key="2">
    <source>
        <dbReference type="ARBA" id="ARBA00022737"/>
    </source>
</evidence>
<dbReference type="Gene3D" id="3.30.40.10">
    <property type="entry name" value="Zinc/RING finger domain, C3HC4 (zinc finger)"/>
    <property type="match status" value="1"/>
</dbReference>
<dbReference type="OrthoDB" id="6078042at2759"/>
<keyword evidence="3 5" id="KW-0863">Zinc-finger</keyword>
<accession>A0A8S4ADI6</accession>